<reference evidence="2 3" key="1">
    <citation type="submission" date="2018-08" db="EMBL/GenBank/DDBJ databases">
        <title>Complete genome of the Arcobacter suis type strain LMG 26152.</title>
        <authorList>
            <person name="Miller W.G."/>
            <person name="Yee E."/>
            <person name="Bono J.L."/>
        </authorList>
    </citation>
    <scope>NUCLEOTIDE SEQUENCE [LARGE SCALE GENOMIC DNA]</scope>
    <source>
        <strain evidence="2 3">CECT 7833</strain>
    </source>
</reference>
<dbReference type="GO" id="GO:0043165">
    <property type="term" value="P:Gram-negative-bacterium-type cell outer membrane assembly"/>
    <property type="evidence" value="ECO:0007669"/>
    <property type="project" value="InterPro"/>
</dbReference>
<keyword evidence="3" id="KW-1185">Reference proteome</keyword>
<dbReference type="HAMAP" id="MF_01411">
    <property type="entry name" value="LPS_assembly_LptD"/>
    <property type="match status" value="1"/>
</dbReference>
<name>A0AAD0WQH6_9BACT</name>
<dbReference type="KEGG" id="asui:ASUIS_1289"/>
<dbReference type="EMBL" id="CP032100">
    <property type="protein sequence ID" value="AXX89774.1"/>
    <property type="molecule type" value="Genomic_DNA"/>
</dbReference>
<dbReference type="PANTHER" id="PTHR30189">
    <property type="entry name" value="LPS-ASSEMBLY PROTEIN"/>
    <property type="match status" value="1"/>
</dbReference>
<evidence type="ECO:0000313" key="2">
    <source>
        <dbReference type="EMBL" id="AXX89774.1"/>
    </source>
</evidence>
<evidence type="ECO:0000313" key="3">
    <source>
        <dbReference type="Proteomes" id="UP000263040"/>
    </source>
</evidence>
<dbReference type="Proteomes" id="UP000263040">
    <property type="component" value="Chromosome"/>
</dbReference>
<dbReference type="InterPro" id="IPR020889">
    <property type="entry name" value="LipoPS_assembly_LptD"/>
</dbReference>
<dbReference type="AlphaFoldDB" id="A0AAD0WQH6"/>
<dbReference type="RefSeq" id="WP_118886305.1">
    <property type="nucleotide sequence ID" value="NZ_CP032100.1"/>
</dbReference>
<dbReference type="InterPro" id="IPR050218">
    <property type="entry name" value="LptD"/>
</dbReference>
<dbReference type="InterPro" id="IPR007543">
    <property type="entry name" value="LptD_C"/>
</dbReference>
<dbReference type="GO" id="GO:1990351">
    <property type="term" value="C:transporter complex"/>
    <property type="evidence" value="ECO:0007669"/>
    <property type="project" value="TreeGrafter"/>
</dbReference>
<accession>A0AAD0WQH6</accession>
<gene>
    <name evidence="2" type="primary">lptD</name>
    <name evidence="2" type="ORF">ASUIS_1289</name>
</gene>
<proteinExistence type="inferred from homology"/>
<dbReference type="Pfam" id="PF04453">
    <property type="entry name" value="LptD"/>
    <property type="match status" value="1"/>
</dbReference>
<sequence length="709" mass="82622">MRKRIISTLLITSSLIYAQELKNEKFQLVAKNVDAVENIITASGDVVIYSPTYYLSANKVIYNKENETFELFDNVLVIKDNNIQTQSDYAFIDLKKDSSNQNPMFLQEQNNKIWINSKTSNKEKEEIQLDSSIISSCDCLDPVWSIRASSADYDTEAKWINAYNPRIYVKDVPVFYSPYLGFPTDTTRRTGLLLPTLGYSGDEGLFYSQPIYFAPAHNYDIELIPQIRTQRGYGAYTYYRYADSPDSLLEMKTGIFKENKDYYLESGLENQEHYGFDLDYQRRSIFAQNGSQDGLFTSLTYFNDIEYITIENNDELTSTDRKVESKINYFYDTSDYYTGVYGRYYIDGSKRSNNETLQELPQVQFHSYNKELIDNLIYSLDTKAVNYTRDDGLTANVYEVSLPLSYSKYLLDDYVYAFIENKTIIDKYDYDNFTNPEYEDGTLVQNRTSVGIGSDLIKPYEDYLHTLNLKAEYIVPKNLDEQGDLYKITTEENSIKENELKAFPINQEEKNIKLSANQSLYDNGSLKQLINHKISQSILYDALNEPKLEDLENYLKFYHEYGSISGKAVYNVEDQQFVENNADTNFVYKDLSLTLGYYKSKDTDNIFNDREDLESYRVITSYKLARDYKVSFYENYNLQDNIRSKQGISFNIDDSCWNIDLRYENEVVPSSRINDESYVAIDQKIVFINIMLKPLGGIKQKYKMEDKNQ</sequence>
<feature type="domain" description="LptD C-terminal" evidence="1">
    <location>
        <begin position="297"/>
        <end position="625"/>
    </location>
</feature>
<dbReference type="GO" id="GO:0015920">
    <property type="term" value="P:lipopolysaccharide transport"/>
    <property type="evidence" value="ECO:0007669"/>
    <property type="project" value="InterPro"/>
</dbReference>
<evidence type="ECO:0000259" key="1">
    <source>
        <dbReference type="Pfam" id="PF04453"/>
    </source>
</evidence>
<organism evidence="2 3">
    <name type="scientific">Arcobacter suis CECT 7833</name>
    <dbReference type="NCBI Taxonomy" id="663365"/>
    <lineage>
        <taxon>Bacteria</taxon>
        <taxon>Pseudomonadati</taxon>
        <taxon>Campylobacterota</taxon>
        <taxon>Epsilonproteobacteria</taxon>
        <taxon>Campylobacterales</taxon>
        <taxon>Arcobacteraceae</taxon>
        <taxon>Arcobacter</taxon>
    </lineage>
</organism>
<protein>
    <submittedName>
        <fullName evidence="2">Lipooligosaccharide transport system, OM translocon component LptD</fullName>
    </submittedName>
</protein>
<dbReference type="GO" id="GO:0009279">
    <property type="term" value="C:cell outer membrane"/>
    <property type="evidence" value="ECO:0007669"/>
    <property type="project" value="InterPro"/>
</dbReference>
<dbReference type="PANTHER" id="PTHR30189:SF1">
    <property type="entry name" value="LPS-ASSEMBLY PROTEIN LPTD"/>
    <property type="match status" value="1"/>
</dbReference>